<evidence type="ECO:0000256" key="1">
    <source>
        <dbReference type="SAM" id="MobiDB-lite"/>
    </source>
</evidence>
<proteinExistence type="predicted"/>
<sequence>MKDMDIGIGEGGLDQPRVIFDCDAGGERLAAERERMAAIIARATPAEGCSPRIPISPARGPQVSVTPHVMLPDEKSDDGWKAERTGWRGFKAARAMDIFDDLERRAANRKDKDGNPGVSPFTKGQVNAARRYRDMVERHSAGGMRCSSLEAQRASGPSSGGEFMDAFIAEGDAIAWMRRRIGNGVAMPVRRVRPSARGGERARIIYDRVLVDAICMEGRSFREVLELHGWKASGQNAKAVTSALGKILDRMQFTA</sequence>
<organism evidence="2 3">
    <name type="scientific">Paracoccus aestuariivivens</name>
    <dbReference type="NCBI Taxonomy" id="1820333"/>
    <lineage>
        <taxon>Bacteria</taxon>
        <taxon>Pseudomonadati</taxon>
        <taxon>Pseudomonadota</taxon>
        <taxon>Alphaproteobacteria</taxon>
        <taxon>Rhodobacterales</taxon>
        <taxon>Paracoccaceae</taxon>
        <taxon>Paracoccus</taxon>
    </lineage>
</organism>
<name>A0A6L6J6S0_9RHOB</name>
<dbReference type="Proteomes" id="UP000478183">
    <property type="component" value="Unassembled WGS sequence"/>
</dbReference>
<feature type="region of interest" description="Disordered" evidence="1">
    <location>
        <begin position="51"/>
        <end position="80"/>
    </location>
</feature>
<dbReference type="EMBL" id="WMIE01000001">
    <property type="protein sequence ID" value="MTH76327.1"/>
    <property type="molecule type" value="Genomic_DNA"/>
</dbReference>
<feature type="compositionally biased region" description="Basic and acidic residues" evidence="1">
    <location>
        <begin position="71"/>
        <end position="80"/>
    </location>
</feature>
<comment type="caution">
    <text evidence="2">The sequence shown here is derived from an EMBL/GenBank/DDBJ whole genome shotgun (WGS) entry which is preliminary data.</text>
</comment>
<keyword evidence="3" id="KW-1185">Reference proteome</keyword>
<reference evidence="2 3" key="1">
    <citation type="submission" date="2019-11" db="EMBL/GenBank/DDBJ databases">
        <authorList>
            <person name="Dong K."/>
        </authorList>
    </citation>
    <scope>NUCLEOTIDE SEQUENCE [LARGE SCALE GENOMIC DNA]</scope>
    <source>
        <strain evidence="2 3">NBRC 111993</strain>
    </source>
</reference>
<dbReference type="OrthoDB" id="7667008at2"/>
<gene>
    <name evidence="2" type="ORF">GL286_01130</name>
</gene>
<dbReference type="RefSeq" id="WP_155093711.1">
    <property type="nucleotide sequence ID" value="NZ_WMIE01000001.1"/>
</dbReference>
<evidence type="ECO:0000313" key="3">
    <source>
        <dbReference type="Proteomes" id="UP000478183"/>
    </source>
</evidence>
<evidence type="ECO:0000313" key="2">
    <source>
        <dbReference type="EMBL" id="MTH76327.1"/>
    </source>
</evidence>
<accession>A0A6L6J6S0</accession>
<dbReference type="AlphaFoldDB" id="A0A6L6J6S0"/>
<protein>
    <submittedName>
        <fullName evidence="2">Uncharacterized protein</fullName>
    </submittedName>
</protein>